<reference evidence="4" key="1">
    <citation type="submission" date="2021-02" db="EMBL/GenBank/DDBJ databases">
        <authorList>
            <person name="Nowell W R."/>
        </authorList>
    </citation>
    <scope>NUCLEOTIDE SEQUENCE</scope>
</reference>
<feature type="region of interest" description="Disordered" evidence="3">
    <location>
        <begin position="207"/>
        <end position="240"/>
    </location>
</feature>
<dbReference type="AlphaFoldDB" id="A0A814G4A6"/>
<dbReference type="PROSITE" id="PS51419">
    <property type="entry name" value="RAB"/>
    <property type="match status" value="1"/>
</dbReference>
<sequence length="240" mass="25826">MNLFSSVHQYFLYIFLIYHEFNVLNASSIHTILSTVPDEVPTTEVLAETTALKATVAAELPTPVTTVAGEATPLAAITGSDSPVETIESSSSSNSIIIPVVQPYHSLAPMYYRGAQAALVVYDITNGESLRRAKQWVKELQQVNANDMVIGLAGNKVDLATGNRRQVDSNEVREYAEQNDLIFMETSAKRGDNVTEIFMSVAKVVASKQPSSTPKSEGAFSATKSKPKESSGCCGGDSKT</sequence>
<evidence type="ECO:0000313" key="4">
    <source>
        <dbReference type="EMBL" id="CAF0991568.1"/>
    </source>
</evidence>
<dbReference type="PRINTS" id="PR00449">
    <property type="entry name" value="RASTRNSFRMNG"/>
</dbReference>
<comment type="similarity">
    <text evidence="1">Belongs to the small GTPase superfamily. Rab family.</text>
</comment>
<evidence type="ECO:0000313" key="5">
    <source>
        <dbReference type="Proteomes" id="UP000663860"/>
    </source>
</evidence>
<dbReference type="Proteomes" id="UP000663860">
    <property type="component" value="Unassembled WGS sequence"/>
</dbReference>
<dbReference type="PROSITE" id="PS51421">
    <property type="entry name" value="RAS"/>
    <property type="match status" value="1"/>
</dbReference>
<keyword evidence="2" id="KW-0547">Nucleotide-binding</keyword>
<evidence type="ECO:0000256" key="2">
    <source>
        <dbReference type="ARBA" id="ARBA00022741"/>
    </source>
</evidence>
<gene>
    <name evidence="4" type="ORF">IZO911_LOCUS17133</name>
</gene>
<dbReference type="GO" id="GO:0003924">
    <property type="term" value="F:GTPase activity"/>
    <property type="evidence" value="ECO:0007669"/>
    <property type="project" value="InterPro"/>
</dbReference>
<dbReference type="PANTHER" id="PTHR47978">
    <property type="match status" value="1"/>
</dbReference>
<dbReference type="InterPro" id="IPR027417">
    <property type="entry name" value="P-loop_NTPase"/>
</dbReference>
<dbReference type="SMART" id="SM00175">
    <property type="entry name" value="RAB"/>
    <property type="match status" value="1"/>
</dbReference>
<dbReference type="Gene3D" id="3.40.50.300">
    <property type="entry name" value="P-loop containing nucleotide triphosphate hydrolases"/>
    <property type="match status" value="1"/>
</dbReference>
<organism evidence="4 5">
    <name type="scientific">Adineta steineri</name>
    <dbReference type="NCBI Taxonomy" id="433720"/>
    <lineage>
        <taxon>Eukaryota</taxon>
        <taxon>Metazoa</taxon>
        <taxon>Spiralia</taxon>
        <taxon>Gnathifera</taxon>
        <taxon>Rotifera</taxon>
        <taxon>Eurotatoria</taxon>
        <taxon>Bdelloidea</taxon>
        <taxon>Adinetida</taxon>
        <taxon>Adinetidae</taxon>
        <taxon>Adineta</taxon>
    </lineage>
</organism>
<dbReference type="Pfam" id="PF00071">
    <property type="entry name" value="Ras"/>
    <property type="match status" value="1"/>
</dbReference>
<dbReference type="SMART" id="SM00173">
    <property type="entry name" value="RAS"/>
    <property type="match status" value="1"/>
</dbReference>
<name>A0A814G4A6_9BILA</name>
<dbReference type="SUPFAM" id="SSF52540">
    <property type="entry name" value="P-loop containing nucleoside triphosphate hydrolases"/>
    <property type="match status" value="1"/>
</dbReference>
<dbReference type="InterPro" id="IPR001806">
    <property type="entry name" value="Small_GTPase"/>
</dbReference>
<dbReference type="GO" id="GO:0005525">
    <property type="term" value="F:GTP binding"/>
    <property type="evidence" value="ECO:0007669"/>
    <property type="project" value="InterPro"/>
</dbReference>
<accession>A0A814G4A6</accession>
<comment type="caution">
    <text evidence="4">The sequence shown here is derived from an EMBL/GenBank/DDBJ whole genome shotgun (WGS) entry which is preliminary data.</text>
</comment>
<evidence type="ECO:0000256" key="1">
    <source>
        <dbReference type="ARBA" id="ARBA00006270"/>
    </source>
</evidence>
<evidence type="ECO:0000256" key="3">
    <source>
        <dbReference type="SAM" id="MobiDB-lite"/>
    </source>
</evidence>
<proteinExistence type="inferred from homology"/>
<dbReference type="EMBL" id="CAJNOE010000158">
    <property type="protein sequence ID" value="CAF0991568.1"/>
    <property type="molecule type" value="Genomic_DNA"/>
</dbReference>
<dbReference type="SMART" id="SM00174">
    <property type="entry name" value="RHO"/>
    <property type="match status" value="1"/>
</dbReference>
<protein>
    <submittedName>
        <fullName evidence="4">Uncharacterized protein</fullName>
    </submittedName>
</protein>